<keyword evidence="7 10" id="KW-0371">Homeobox</keyword>
<dbReference type="SUPFAM" id="SSF46689">
    <property type="entry name" value="Homeodomain-like"/>
    <property type="match status" value="1"/>
</dbReference>
<dbReference type="AlphaFoldDB" id="A0A8W8IWN5"/>
<keyword evidence="14" id="KW-1185">Reference proteome</keyword>
<dbReference type="SMART" id="SM00389">
    <property type="entry name" value="HOX"/>
    <property type="match status" value="1"/>
</dbReference>
<keyword evidence="5" id="KW-0805">Transcription regulation</keyword>
<evidence type="ECO:0000256" key="11">
    <source>
        <dbReference type="RuleBase" id="RU000682"/>
    </source>
</evidence>
<dbReference type="Gene3D" id="1.10.10.60">
    <property type="entry name" value="Homeodomain-like"/>
    <property type="match status" value="1"/>
</dbReference>
<dbReference type="FunFam" id="1.10.10.60:FF:000081">
    <property type="entry name" value="Empty spiracles homeobox 2"/>
    <property type="match status" value="1"/>
</dbReference>
<dbReference type="Pfam" id="PF00046">
    <property type="entry name" value="Homeodomain"/>
    <property type="match status" value="1"/>
</dbReference>
<dbReference type="GO" id="GO:0005634">
    <property type="term" value="C:nucleus"/>
    <property type="evidence" value="ECO:0007669"/>
    <property type="project" value="UniProtKB-SubCell"/>
</dbReference>
<dbReference type="EnsemblMetazoa" id="G15886.1">
    <property type="protein sequence ID" value="G15886.1:cds"/>
    <property type="gene ID" value="G15886"/>
</dbReference>
<dbReference type="PANTHER" id="PTHR24339">
    <property type="entry name" value="HOMEOBOX PROTEIN EMX-RELATED"/>
    <property type="match status" value="1"/>
</dbReference>
<evidence type="ECO:0000313" key="14">
    <source>
        <dbReference type="Proteomes" id="UP000005408"/>
    </source>
</evidence>
<evidence type="ECO:0000256" key="5">
    <source>
        <dbReference type="ARBA" id="ARBA00023015"/>
    </source>
</evidence>
<reference evidence="13" key="1">
    <citation type="submission" date="2022-08" db="UniProtKB">
        <authorList>
            <consortium name="EnsemblMetazoa"/>
        </authorList>
    </citation>
    <scope>IDENTIFICATION</scope>
    <source>
        <strain evidence="13">05x7-T-G4-1.051#20</strain>
    </source>
</reference>
<dbReference type="InterPro" id="IPR020479">
    <property type="entry name" value="HD_metazoa"/>
</dbReference>
<evidence type="ECO:0000256" key="2">
    <source>
        <dbReference type="ARBA" id="ARBA00007397"/>
    </source>
</evidence>
<proteinExistence type="inferred from homology"/>
<dbReference type="PRINTS" id="PR00024">
    <property type="entry name" value="HOMEOBOX"/>
</dbReference>
<evidence type="ECO:0000256" key="8">
    <source>
        <dbReference type="ARBA" id="ARBA00023163"/>
    </source>
</evidence>
<keyword evidence="9 10" id="KW-0539">Nucleus</keyword>
<feature type="DNA-binding region" description="Homeobox" evidence="10">
    <location>
        <begin position="66"/>
        <end position="125"/>
    </location>
</feature>
<keyword evidence="8" id="KW-0804">Transcription</keyword>
<dbReference type="GO" id="GO:0000978">
    <property type="term" value="F:RNA polymerase II cis-regulatory region sequence-specific DNA binding"/>
    <property type="evidence" value="ECO:0007669"/>
    <property type="project" value="TreeGrafter"/>
</dbReference>
<keyword evidence="6 10" id="KW-0238">DNA-binding</keyword>
<protein>
    <recommendedName>
        <fullName evidence="12">Homeobox domain-containing protein</fullName>
    </recommendedName>
</protein>
<dbReference type="CDD" id="cd00086">
    <property type="entry name" value="homeodomain"/>
    <property type="match status" value="1"/>
</dbReference>
<dbReference type="PROSITE" id="PS50071">
    <property type="entry name" value="HOMEOBOX_2"/>
    <property type="match status" value="1"/>
</dbReference>
<dbReference type="InterPro" id="IPR001356">
    <property type="entry name" value="HD"/>
</dbReference>
<name>A0A8W8IWN5_MAGGI</name>
<evidence type="ECO:0000256" key="4">
    <source>
        <dbReference type="ARBA" id="ARBA00022687"/>
    </source>
</evidence>
<feature type="domain" description="Homeobox" evidence="12">
    <location>
        <begin position="64"/>
        <end position="124"/>
    </location>
</feature>
<dbReference type="InterPro" id="IPR050877">
    <property type="entry name" value="EMX-VAX-Noto_Homeobox_TFs"/>
</dbReference>
<comment type="similarity">
    <text evidence="2">Belongs to the EMX homeobox family.</text>
</comment>
<evidence type="ECO:0000313" key="13">
    <source>
        <dbReference type="EnsemblMetazoa" id="G15886.1:cds"/>
    </source>
</evidence>
<dbReference type="GO" id="GO:0007420">
    <property type="term" value="P:brain development"/>
    <property type="evidence" value="ECO:0007669"/>
    <property type="project" value="TreeGrafter"/>
</dbReference>
<evidence type="ECO:0000256" key="7">
    <source>
        <dbReference type="ARBA" id="ARBA00023155"/>
    </source>
</evidence>
<evidence type="ECO:0000256" key="10">
    <source>
        <dbReference type="PROSITE-ProRule" id="PRU00108"/>
    </source>
</evidence>
<dbReference type="PANTHER" id="PTHR24339:SF34">
    <property type="entry name" value="VENTRAL ANTERIOR HOMEOBOX 2"/>
    <property type="match status" value="1"/>
</dbReference>
<organism evidence="13 14">
    <name type="scientific">Magallana gigas</name>
    <name type="common">Pacific oyster</name>
    <name type="synonym">Crassostrea gigas</name>
    <dbReference type="NCBI Taxonomy" id="29159"/>
    <lineage>
        <taxon>Eukaryota</taxon>
        <taxon>Metazoa</taxon>
        <taxon>Spiralia</taxon>
        <taxon>Lophotrochozoa</taxon>
        <taxon>Mollusca</taxon>
        <taxon>Bivalvia</taxon>
        <taxon>Autobranchia</taxon>
        <taxon>Pteriomorphia</taxon>
        <taxon>Ostreida</taxon>
        <taxon>Ostreoidea</taxon>
        <taxon>Ostreidae</taxon>
        <taxon>Magallana</taxon>
    </lineage>
</organism>
<dbReference type="PROSITE" id="PS00027">
    <property type="entry name" value="HOMEOBOX_1"/>
    <property type="match status" value="1"/>
</dbReference>
<evidence type="ECO:0000256" key="1">
    <source>
        <dbReference type="ARBA" id="ARBA00004123"/>
    </source>
</evidence>
<dbReference type="InterPro" id="IPR017970">
    <property type="entry name" value="Homeobox_CS"/>
</dbReference>
<keyword evidence="3" id="KW-0217">Developmental protein</keyword>
<dbReference type="GO" id="GO:0000981">
    <property type="term" value="F:DNA-binding transcription factor activity, RNA polymerase II-specific"/>
    <property type="evidence" value="ECO:0007669"/>
    <property type="project" value="InterPro"/>
</dbReference>
<dbReference type="GO" id="GO:0016055">
    <property type="term" value="P:Wnt signaling pathway"/>
    <property type="evidence" value="ECO:0007669"/>
    <property type="project" value="UniProtKB-KW"/>
</dbReference>
<dbReference type="OMA" id="YCRTIRV"/>
<evidence type="ECO:0000259" key="12">
    <source>
        <dbReference type="PROSITE" id="PS50071"/>
    </source>
</evidence>
<keyword evidence="4" id="KW-0879">Wnt signaling pathway</keyword>
<evidence type="ECO:0000256" key="3">
    <source>
        <dbReference type="ARBA" id="ARBA00022473"/>
    </source>
</evidence>
<dbReference type="GO" id="GO:0030182">
    <property type="term" value="P:neuron differentiation"/>
    <property type="evidence" value="ECO:0007669"/>
    <property type="project" value="TreeGrafter"/>
</dbReference>
<dbReference type="Proteomes" id="UP000005408">
    <property type="component" value="Unassembled WGS sequence"/>
</dbReference>
<accession>A0A8W8IWN5</accession>
<dbReference type="OrthoDB" id="6159439at2759"/>
<evidence type="ECO:0000256" key="6">
    <source>
        <dbReference type="ARBA" id="ARBA00023125"/>
    </source>
</evidence>
<sequence length="174" mass="20537">MDCSRVHEMSSYDKCMKEWDRSVQGPQEKEQRARQYPDYCRTIKVQDSHGGVKELVFPKALDLDRPKRARTTFSPEQLYQLEKEFQRNQYLVGKERTELAKQLKLSETQVKVWFQNRRTKYKRDRSRDHESADSKSESLATCNILRLLQNQVPRPTCTSYLPPYPYGFSGFSAS</sequence>
<dbReference type="InterPro" id="IPR000047">
    <property type="entry name" value="HTH_motif"/>
</dbReference>
<dbReference type="InterPro" id="IPR009057">
    <property type="entry name" value="Homeodomain-like_sf"/>
</dbReference>
<dbReference type="PRINTS" id="PR00031">
    <property type="entry name" value="HTHREPRESSR"/>
</dbReference>
<evidence type="ECO:0000256" key="9">
    <source>
        <dbReference type="ARBA" id="ARBA00023242"/>
    </source>
</evidence>
<comment type="subcellular location">
    <subcellularLocation>
        <location evidence="1 10 11">Nucleus</location>
    </subcellularLocation>
</comment>